<feature type="compositionally biased region" description="Polar residues" evidence="8">
    <location>
        <begin position="1672"/>
        <end position="1682"/>
    </location>
</feature>
<evidence type="ECO:0000259" key="11">
    <source>
        <dbReference type="PROSITE" id="PS51651"/>
    </source>
</evidence>
<feature type="region of interest" description="Disordered" evidence="8">
    <location>
        <begin position="1672"/>
        <end position="1891"/>
    </location>
</feature>
<evidence type="ECO:0000313" key="12">
    <source>
        <dbReference type="EMBL" id="CAB3365917.1"/>
    </source>
</evidence>
<dbReference type="PROSITE" id="PS51650">
    <property type="entry name" value="C2_DOCK"/>
    <property type="match status" value="1"/>
</dbReference>
<dbReference type="InterPro" id="IPR027007">
    <property type="entry name" value="C2_DOCK-type_domain"/>
</dbReference>
<evidence type="ECO:0000259" key="9">
    <source>
        <dbReference type="PROSITE" id="PS50002"/>
    </source>
</evidence>
<feature type="domain" description="C2 DOCK-type" evidence="10">
    <location>
        <begin position="425"/>
        <end position="604"/>
    </location>
</feature>
<comment type="subcellular location">
    <subcellularLocation>
        <location evidence="1">Cytoplasm</location>
    </subcellularLocation>
</comment>
<dbReference type="GO" id="GO:0031267">
    <property type="term" value="F:small GTPase binding"/>
    <property type="evidence" value="ECO:0007669"/>
    <property type="project" value="TreeGrafter"/>
</dbReference>
<dbReference type="InterPro" id="IPR043162">
    <property type="entry name" value="DOCK_C_lobe_C"/>
</dbReference>
<dbReference type="GO" id="GO:0016477">
    <property type="term" value="P:cell migration"/>
    <property type="evidence" value="ECO:0007669"/>
    <property type="project" value="TreeGrafter"/>
</dbReference>
<dbReference type="InterPro" id="IPR043161">
    <property type="entry name" value="DOCK_C_lobe_A"/>
</dbReference>
<dbReference type="InterPro" id="IPR032376">
    <property type="entry name" value="DOCK_N"/>
</dbReference>
<dbReference type="Gene3D" id="1.20.1270.350">
    <property type="entry name" value="Dedicator of cytokinesis N-terminal subdomain"/>
    <property type="match status" value="1"/>
</dbReference>
<dbReference type="PROSITE" id="PS50002">
    <property type="entry name" value="SH3"/>
    <property type="match status" value="1"/>
</dbReference>
<feature type="compositionally biased region" description="Basic and acidic residues" evidence="8">
    <location>
        <begin position="1754"/>
        <end position="1774"/>
    </location>
</feature>
<dbReference type="Pfam" id="PF14429">
    <property type="entry name" value="DOCK-C2"/>
    <property type="match status" value="1"/>
</dbReference>
<dbReference type="FunFam" id="1.20.58.740:FF:000004">
    <property type="entry name" value="Dedicator of cytokinesis protein 1"/>
    <property type="match status" value="1"/>
</dbReference>
<dbReference type="SMART" id="SM00326">
    <property type="entry name" value="SH3"/>
    <property type="match status" value="1"/>
</dbReference>
<dbReference type="GO" id="GO:0005085">
    <property type="term" value="F:guanyl-nucleotide exchange factor activity"/>
    <property type="evidence" value="ECO:0007669"/>
    <property type="project" value="UniProtKB-KW"/>
</dbReference>
<reference evidence="12 13" key="1">
    <citation type="submission" date="2020-04" db="EMBL/GenBank/DDBJ databases">
        <authorList>
            <person name="Alioto T."/>
            <person name="Alioto T."/>
            <person name="Gomez Garrido J."/>
        </authorList>
    </citation>
    <scope>NUCLEOTIDE SEQUENCE [LARGE SCALE GENOMIC DNA]</scope>
</reference>
<dbReference type="Gene3D" id="2.60.40.150">
    <property type="entry name" value="C2 domain"/>
    <property type="match status" value="1"/>
</dbReference>
<keyword evidence="3" id="KW-0963">Cytoplasm</keyword>
<dbReference type="InterPro" id="IPR046769">
    <property type="entry name" value="DOCKER_Lobe_A"/>
</dbReference>
<dbReference type="InterPro" id="IPR042455">
    <property type="entry name" value="DOCK_N_sub1"/>
</dbReference>
<protein>
    <recommendedName>
        <fullName evidence="14">Dedicator of cytokinesis protein 1</fullName>
    </recommendedName>
</protein>
<dbReference type="InterPro" id="IPR046773">
    <property type="entry name" value="DOCKER_Lobe_C"/>
</dbReference>
<feature type="domain" description="DOCKER" evidence="11">
    <location>
        <begin position="1222"/>
        <end position="1634"/>
    </location>
</feature>
<dbReference type="GO" id="GO:0005737">
    <property type="term" value="C:cytoplasm"/>
    <property type="evidence" value="ECO:0007669"/>
    <property type="project" value="UniProtKB-SubCell"/>
</dbReference>
<evidence type="ECO:0000256" key="6">
    <source>
        <dbReference type="PROSITE-ProRule" id="PRU00192"/>
    </source>
</evidence>
<proteinExistence type="inferred from homology"/>
<keyword evidence="13" id="KW-1185">Reference proteome</keyword>
<dbReference type="GO" id="GO:0007264">
    <property type="term" value="P:small GTPase-mediated signal transduction"/>
    <property type="evidence" value="ECO:0007669"/>
    <property type="project" value="InterPro"/>
</dbReference>
<evidence type="ECO:0000256" key="7">
    <source>
        <dbReference type="PROSITE-ProRule" id="PRU00983"/>
    </source>
</evidence>
<dbReference type="Proteomes" id="UP000494165">
    <property type="component" value="Unassembled WGS sequence"/>
</dbReference>
<feature type="compositionally biased region" description="Polar residues" evidence="8">
    <location>
        <begin position="1714"/>
        <end position="1748"/>
    </location>
</feature>
<evidence type="ECO:0000313" key="13">
    <source>
        <dbReference type="Proteomes" id="UP000494165"/>
    </source>
</evidence>
<dbReference type="Gene3D" id="2.30.30.40">
    <property type="entry name" value="SH3 Domains"/>
    <property type="match status" value="1"/>
</dbReference>
<dbReference type="InterPro" id="IPR016024">
    <property type="entry name" value="ARM-type_fold"/>
</dbReference>
<dbReference type="InterPro" id="IPR036028">
    <property type="entry name" value="SH3-like_dom_sf"/>
</dbReference>
<accession>A0A8S1C9B7</accession>
<dbReference type="GO" id="GO:0005886">
    <property type="term" value="C:plasma membrane"/>
    <property type="evidence" value="ECO:0007669"/>
    <property type="project" value="TreeGrafter"/>
</dbReference>
<evidence type="ECO:0008006" key="14">
    <source>
        <dbReference type="Google" id="ProtNLM"/>
    </source>
</evidence>
<dbReference type="InterPro" id="IPR047026">
    <property type="entry name" value="DOCK1_C2"/>
</dbReference>
<organism evidence="12 13">
    <name type="scientific">Cloeon dipterum</name>
    <dbReference type="NCBI Taxonomy" id="197152"/>
    <lineage>
        <taxon>Eukaryota</taxon>
        <taxon>Metazoa</taxon>
        <taxon>Ecdysozoa</taxon>
        <taxon>Arthropoda</taxon>
        <taxon>Hexapoda</taxon>
        <taxon>Insecta</taxon>
        <taxon>Pterygota</taxon>
        <taxon>Palaeoptera</taxon>
        <taxon>Ephemeroptera</taxon>
        <taxon>Pisciforma</taxon>
        <taxon>Baetidae</taxon>
        <taxon>Cloeon</taxon>
    </lineage>
</organism>
<dbReference type="CDD" id="cd08694">
    <property type="entry name" value="C2_Dock-A"/>
    <property type="match status" value="1"/>
</dbReference>
<keyword evidence="4" id="KW-0597">Phosphoprotein</keyword>
<evidence type="ECO:0000256" key="4">
    <source>
        <dbReference type="ARBA" id="ARBA00022553"/>
    </source>
</evidence>
<evidence type="ECO:0000256" key="8">
    <source>
        <dbReference type="SAM" id="MobiDB-lite"/>
    </source>
</evidence>
<evidence type="ECO:0000256" key="5">
    <source>
        <dbReference type="ARBA" id="ARBA00022658"/>
    </source>
</evidence>
<evidence type="ECO:0000256" key="3">
    <source>
        <dbReference type="ARBA" id="ARBA00022490"/>
    </source>
</evidence>
<comment type="similarity">
    <text evidence="7">Belongs to the DOCK family.</text>
</comment>
<dbReference type="InterPro" id="IPR035892">
    <property type="entry name" value="C2_domain_sf"/>
</dbReference>
<dbReference type="SUPFAM" id="SSF50044">
    <property type="entry name" value="SH3-domain"/>
    <property type="match status" value="1"/>
</dbReference>
<dbReference type="Pfam" id="PF07653">
    <property type="entry name" value="SH3_2"/>
    <property type="match status" value="1"/>
</dbReference>
<dbReference type="SUPFAM" id="SSF48371">
    <property type="entry name" value="ARM repeat"/>
    <property type="match status" value="1"/>
</dbReference>
<dbReference type="Gene3D" id="1.20.58.740">
    <property type="match status" value="1"/>
</dbReference>
<dbReference type="EMBL" id="CADEPI010000022">
    <property type="protein sequence ID" value="CAB3365917.1"/>
    <property type="molecule type" value="Genomic_DNA"/>
</dbReference>
<dbReference type="InterPro" id="IPR027357">
    <property type="entry name" value="DOCKER_dom"/>
</dbReference>
<dbReference type="Pfam" id="PF20421">
    <property type="entry name" value="DHR-2_Lobe_C"/>
    <property type="match status" value="1"/>
</dbReference>
<dbReference type="Pfam" id="PF20422">
    <property type="entry name" value="DHR-2_Lobe_B"/>
    <property type="match status" value="1"/>
</dbReference>
<dbReference type="Pfam" id="PF06920">
    <property type="entry name" value="DHR-2_Lobe_A"/>
    <property type="match status" value="1"/>
</dbReference>
<dbReference type="Pfam" id="PF16172">
    <property type="entry name" value="DOCK_N"/>
    <property type="match status" value="1"/>
</dbReference>
<dbReference type="GO" id="GO:0007520">
    <property type="term" value="P:myoblast fusion"/>
    <property type="evidence" value="ECO:0007669"/>
    <property type="project" value="TreeGrafter"/>
</dbReference>
<dbReference type="PANTHER" id="PTHR45653:SF10">
    <property type="entry name" value="MYOBLAST CITY, ISOFORM B"/>
    <property type="match status" value="1"/>
</dbReference>
<feature type="compositionally biased region" description="Basic residues" evidence="8">
    <location>
        <begin position="1700"/>
        <end position="1713"/>
    </location>
</feature>
<evidence type="ECO:0000256" key="1">
    <source>
        <dbReference type="ARBA" id="ARBA00004496"/>
    </source>
</evidence>
<feature type="compositionally biased region" description="Polar residues" evidence="8">
    <location>
        <begin position="1776"/>
        <end position="1810"/>
    </location>
</feature>
<feature type="domain" description="SH3" evidence="9">
    <location>
        <begin position="9"/>
        <end position="70"/>
    </location>
</feature>
<keyword evidence="2 6" id="KW-0728">SH3 domain</keyword>
<dbReference type="PROSITE" id="PS51651">
    <property type="entry name" value="DOCKER"/>
    <property type="match status" value="1"/>
</dbReference>
<dbReference type="InterPro" id="IPR026791">
    <property type="entry name" value="DOCK"/>
</dbReference>
<comment type="caution">
    <text evidence="12">The sequence shown here is derived from an EMBL/GenBank/DDBJ whole genome shotgun (WGS) entry which is preliminary data.</text>
</comment>
<dbReference type="InterPro" id="IPR046770">
    <property type="entry name" value="DOCKER_Lobe_B"/>
</dbReference>
<sequence>MTKWKLVSERDKYGIAIFNFKERNKVCLELQVGEAVYIVKESGEWYFGCTAKNRDSYGIFPKSYVQIRESVVDKSGPVEMIVPNHSPIVLEITAVLREWGVLWKNLYVSRHTEYEKIQKMMLELMRCRTKILSGNLPVDEIKDIKHLVTSRIDLGNNTLGLDMVVRDDQGNILNPMFTSAIQLYMYHDSATKRIKGSQAKPNKVVTHHSHIFFVSIRNFVCKMTEDSDLLMMLYDGKECKPITENYVVRWSKEGLAQDLDQINNLRVLFTDLGQRDLRRDKVYLVCYVVRIGAMEAKETDVKRASQMPRKTPALTDCIRRPSGVAALDVTLYLKGGIETNEDAHIYVPFTPCGDKDNLDGTLKKVLAGKDVNPKDFKGHGLWASFKLLHGDLKQVREENPHLVLGSVAIARKMGFPEIILPGDVRNDLYLTIVSGEYSRGSKSTDKNVEVTVRVCNEKGQSIPGVIMMGAGAGPQDEYKSVVYYHEDKPKWYETLKIAIPIDEFKSCHIKFFFKHRSSNEAKDKSEKIYALSYVKLMQDNGTTLPDTVHDVLVYKVDHKKFDENDIGYLKLPSTKSEMTDGNKPHSAGLSLSTKDCFIIQTNVCSTKLTQNVDLLGLLKWAGQPEKLQDCLKALMKVDGEEIVKFLQDVLDALFNILMQNSDSDVYDKMVFECLLHIINLVSSGKYQHFQPVLDLYIKESFSATLAYHKLMQVLKQYIDEADQEIANLDSDILHRAMKSLQYIMKFIVRSRFLYAELNEGRGGEDFAYSLRALLQSMINLMSYNHKHIVVHQASCLKYLPTTIPDILQVFNAADLSQMLLSMIFALQGSNLATQKMYTLKDIVLSQLFLDPECRSILLPSILKQVREMLDNSNEMAMCVQILSDLMELLFQKKAGQTLDDITMIMQTVLRTVIQTTIRLPRQNELTKSLVTVMIAIFRQMTPNHFEQYFEHFHTRTDLLDFLMEILSAFKDLVSIPVYPRDWCDMIMLQNSVILKSLRFFSHTIRDYFTNPFEQQVWSNFFYCAIAFLTQPALQLDNFSANKRARIVSRYKDMRRETAFEIRAMWFNLGSQKIQFIPNLIGPILEMTMIPEVELRKATIPIFFDMMQCEFYSSKSLDDSTLRVETKKDSSQIKANFCRFEDEMVAKLDSQVEGGKGDHQYKDLFNQILMSLSKNHATMSTQGQHFVETMTKLMECLLEYRTVVTDENKENRMSCTVNVLNFYNQINRKEMYIRYVNKLFDLHLECDNFTEAAYTLKLHSKLLMWSNNKISFLLRSSRYPEHSTHRELKERIYYDIIDNFDKGKMWECALEVCKELVIQYEKETYDYVKLGSLHQRMAEFYQKIIEQIRPEPEYFRVAFYGRGYPAFLQNKVYVYRGKEYERLTDFSSRILLQFPNAELMNKLVPPGEEITESDKQYLQINKIDPVMDDKNYNFSGKNINESILKFYKVNEVRKFRFSRPIHRGPRDPDNEFASLWLARTVLTTEQSFPGILHWFPVDSSDTHYLSPIENAIEDMEASIKSLRDLIVYHANNPSQPCQNLSMKLNGVVEPAVNGGIKKYEKAFFNTDFMDANPDQQPGVIKLKDLMASQIPVIEVGLQLHQRLVPDNMLPFHQKVEEQFVILKNEVESKYGVRTCEPKLEQLLATAPVIRRQFSRNSTVNELPSRLSDASLAGENSSLKSATPVQKIFPRNSATSASPSKREKKRDKDKARRKTSTSTLSIPMSPGTQWYTDNESSSPLQSSTPLNNASPPVFELRQELTPKRPLRSEIEKEKRLSRPNSGSFSSMRFSTLSLSHSRNGSNRDSVVTTDSTASEDDINIPPPLPVKQREVEPDYCNLPDEDDIALKKPPLPNNFSRMAKKKPPPPEPDDDDDARPPTPPPKKPVTKFLTDNF</sequence>
<keyword evidence="5" id="KW-0344">Guanine-nucleotide releasing factor</keyword>
<evidence type="ECO:0000259" key="10">
    <source>
        <dbReference type="PROSITE" id="PS51650"/>
    </source>
</evidence>
<dbReference type="InterPro" id="IPR056372">
    <property type="entry name" value="TPR_DOCK"/>
</dbReference>
<evidence type="ECO:0000256" key="2">
    <source>
        <dbReference type="ARBA" id="ARBA00022443"/>
    </source>
</evidence>
<dbReference type="CDD" id="cd11872">
    <property type="entry name" value="SH3_DOCK_AB"/>
    <property type="match status" value="1"/>
</dbReference>
<dbReference type="OrthoDB" id="18896at2759"/>
<name>A0A8S1C9B7_9INSE</name>
<dbReference type="PANTHER" id="PTHR45653">
    <property type="entry name" value="DEDICATOR OF CYTOKINESIS"/>
    <property type="match status" value="1"/>
</dbReference>
<gene>
    <name evidence="12" type="ORF">CLODIP_2_CD06609</name>
</gene>
<dbReference type="InterPro" id="IPR001452">
    <property type="entry name" value="SH3_domain"/>
</dbReference>
<dbReference type="Gene3D" id="1.25.40.410">
    <property type="match status" value="1"/>
</dbReference>
<dbReference type="Pfam" id="PF23554">
    <property type="entry name" value="TPR_DOCK"/>
    <property type="match status" value="1"/>
</dbReference>